<comment type="caution">
    <text evidence="1">The sequence shown here is derived from an EMBL/GenBank/DDBJ whole genome shotgun (WGS) entry which is preliminary data.</text>
</comment>
<organism evidence="1 2">
    <name type="scientific">Ilex paraguariensis</name>
    <name type="common">yerba mate</name>
    <dbReference type="NCBI Taxonomy" id="185542"/>
    <lineage>
        <taxon>Eukaryota</taxon>
        <taxon>Viridiplantae</taxon>
        <taxon>Streptophyta</taxon>
        <taxon>Embryophyta</taxon>
        <taxon>Tracheophyta</taxon>
        <taxon>Spermatophyta</taxon>
        <taxon>Magnoliopsida</taxon>
        <taxon>eudicotyledons</taxon>
        <taxon>Gunneridae</taxon>
        <taxon>Pentapetalae</taxon>
        <taxon>asterids</taxon>
        <taxon>campanulids</taxon>
        <taxon>Aquifoliales</taxon>
        <taxon>Aquifoliaceae</taxon>
        <taxon>Ilex</taxon>
    </lineage>
</organism>
<proteinExistence type="predicted"/>
<evidence type="ECO:0000313" key="2">
    <source>
        <dbReference type="Proteomes" id="UP001642360"/>
    </source>
</evidence>
<protein>
    <submittedName>
        <fullName evidence="1">Uncharacterized protein</fullName>
    </submittedName>
</protein>
<name>A0ABC8S1J8_9AQUA</name>
<dbReference type="SMART" id="SM00320">
    <property type="entry name" value="WD40"/>
    <property type="match status" value="1"/>
</dbReference>
<gene>
    <name evidence="1" type="ORF">ILEXP_LOCUS19227</name>
</gene>
<evidence type="ECO:0000313" key="1">
    <source>
        <dbReference type="EMBL" id="CAK9151070.1"/>
    </source>
</evidence>
<reference evidence="1 2" key="1">
    <citation type="submission" date="2024-02" db="EMBL/GenBank/DDBJ databases">
        <authorList>
            <person name="Vignale AGUSTIN F."/>
            <person name="Sosa J E."/>
            <person name="Modenutti C."/>
        </authorList>
    </citation>
    <scope>NUCLEOTIDE SEQUENCE [LARGE SCALE GENOMIC DNA]</scope>
</reference>
<dbReference type="Proteomes" id="UP001642360">
    <property type="component" value="Unassembled WGS sequence"/>
</dbReference>
<dbReference type="EMBL" id="CAUOFW020002092">
    <property type="protein sequence ID" value="CAK9151070.1"/>
    <property type="molecule type" value="Genomic_DNA"/>
</dbReference>
<dbReference type="InterPro" id="IPR001680">
    <property type="entry name" value="WD40_rpt"/>
</dbReference>
<keyword evidence="2" id="KW-1185">Reference proteome</keyword>
<dbReference type="InterPro" id="IPR015943">
    <property type="entry name" value="WD40/YVTN_repeat-like_dom_sf"/>
</dbReference>
<accession>A0ABC8S1J8</accession>
<sequence>MELSILGSGFDIRVAKFDLSSKFTLHAHDKAVCTVSYHPLAPNLLATGSTNKMVILSCKTLGSVTQPIFMCCVYVNRNALWDTHFRCLASLDNMESTIRMRRQLEC</sequence>
<dbReference type="Gene3D" id="2.130.10.10">
    <property type="entry name" value="YVTN repeat-like/Quinoprotein amine dehydrogenase"/>
    <property type="match status" value="1"/>
</dbReference>
<dbReference type="AlphaFoldDB" id="A0ABC8S1J8"/>